<dbReference type="SMART" id="SM00382">
    <property type="entry name" value="AAA"/>
    <property type="match status" value="1"/>
</dbReference>
<dbReference type="RefSeq" id="WP_349300656.1">
    <property type="nucleotide sequence ID" value="NZ_JBEDNQ010000011.1"/>
</dbReference>
<protein>
    <submittedName>
        <fullName evidence="5">ABC transporter ATP-binding protein</fullName>
    </submittedName>
</protein>
<dbReference type="SUPFAM" id="SSF52540">
    <property type="entry name" value="P-loop containing nucleoside triphosphate hydrolases"/>
    <property type="match status" value="1"/>
</dbReference>
<dbReference type="SUPFAM" id="SSF50331">
    <property type="entry name" value="MOP-like"/>
    <property type="match status" value="1"/>
</dbReference>
<comment type="caution">
    <text evidence="5">The sequence shown here is derived from an EMBL/GenBank/DDBJ whole genome shotgun (WGS) entry which is preliminary data.</text>
</comment>
<dbReference type="PROSITE" id="PS00211">
    <property type="entry name" value="ABC_TRANSPORTER_1"/>
    <property type="match status" value="1"/>
</dbReference>
<keyword evidence="2" id="KW-0547">Nucleotide-binding</keyword>
<dbReference type="PANTHER" id="PTHR43875:SF1">
    <property type="entry name" value="OSMOPROTECTIVE COMPOUNDS UPTAKE ATP-BINDING PROTEIN GGTA"/>
    <property type="match status" value="1"/>
</dbReference>
<reference evidence="5 6" key="1">
    <citation type="submission" date="2024-03" db="EMBL/GenBank/DDBJ databases">
        <title>Draft genome sequence of Pseudonocardia nematodicida JCM 31783.</title>
        <authorList>
            <person name="Butdee W."/>
            <person name="Duangmal K."/>
        </authorList>
    </citation>
    <scope>NUCLEOTIDE SEQUENCE [LARGE SCALE GENOMIC DNA]</scope>
    <source>
        <strain evidence="5 6">JCM 31783</strain>
    </source>
</reference>
<dbReference type="PANTHER" id="PTHR43875">
    <property type="entry name" value="MALTODEXTRIN IMPORT ATP-BINDING PROTEIN MSMX"/>
    <property type="match status" value="1"/>
</dbReference>
<dbReference type="InterPro" id="IPR003439">
    <property type="entry name" value="ABC_transporter-like_ATP-bd"/>
</dbReference>
<dbReference type="InterPro" id="IPR008995">
    <property type="entry name" value="Mo/tungstate-bd_C_term_dom"/>
</dbReference>
<dbReference type="InterPro" id="IPR027417">
    <property type="entry name" value="P-loop_NTPase"/>
</dbReference>
<gene>
    <name evidence="5" type="ORF">WIS52_24210</name>
</gene>
<evidence type="ECO:0000256" key="2">
    <source>
        <dbReference type="ARBA" id="ARBA00022741"/>
    </source>
</evidence>
<feature type="domain" description="ABC transporter" evidence="4">
    <location>
        <begin position="4"/>
        <end position="240"/>
    </location>
</feature>
<sequence>MTGIRVSGLRKEFAPSGTVAVDGVDLEVPTGAFLVLLGPSGCGKTTTLRMLAGLEDPTGGEIRFGETVVAGAGTVVPPGRRDAGLVFQSYALWPHMTVRANVEWPLTIARMPAAQRRERIAEVLDLLAIGELADRYPGEISGGQQQRVAIARMIAPNPSVLLFDEPLSNLDAKLRAETRTELLRVHRATGATSVFVTHDQIEAMTMATHVALMRDGRVEQFGTPAELLADPATDFVATFMGTPAANVLDAVARDGRLTAGDTDLGAAGAVADGTAVRAMYRPESLRLGTGPGPVLHTVFAEVTPLAGRMVVTGVHGDDRISVVLDERPEATHGDPLPVVLPACPDRVFDAATGRRIAS</sequence>
<evidence type="ECO:0000256" key="1">
    <source>
        <dbReference type="ARBA" id="ARBA00022448"/>
    </source>
</evidence>
<dbReference type="Pfam" id="PF00005">
    <property type="entry name" value="ABC_tran"/>
    <property type="match status" value="1"/>
</dbReference>
<dbReference type="InterPro" id="IPR047641">
    <property type="entry name" value="ABC_transpr_MalK/UgpC-like"/>
</dbReference>
<dbReference type="Gene3D" id="3.40.50.300">
    <property type="entry name" value="P-loop containing nucleotide triphosphate hydrolases"/>
    <property type="match status" value="1"/>
</dbReference>
<accession>A0ABV1KGJ8</accession>
<evidence type="ECO:0000259" key="4">
    <source>
        <dbReference type="PROSITE" id="PS50893"/>
    </source>
</evidence>
<proteinExistence type="predicted"/>
<organism evidence="5 6">
    <name type="scientific">Pseudonocardia nematodicida</name>
    <dbReference type="NCBI Taxonomy" id="1206997"/>
    <lineage>
        <taxon>Bacteria</taxon>
        <taxon>Bacillati</taxon>
        <taxon>Actinomycetota</taxon>
        <taxon>Actinomycetes</taxon>
        <taxon>Pseudonocardiales</taxon>
        <taxon>Pseudonocardiaceae</taxon>
        <taxon>Pseudonocardia</taxon>
    </lineage>
</organism>
<keyword evidence="3 5" id="KW-0067">ATP-binding</keyword>
<dbReference type="Gene3D" id="2.40.50.100">
    <property type="match status" value="1"/>
</dbReference>
<name>A0ABV1KGJ8_9PSEU</name>
<dbReference type="EMBL" id="JBEDNQ010000011">
    <property type="protein sequence ID" value="MEQ3553589.1"/>
    <property type="molecule type" value="Genomic_DNA"/>
</dbReference>
<keyword evidence="6" id="KW-1185">Reference proteome</keyword>
<dbReference type="Proteomes" id="UP001494902">
    <property type="component" value="Unassembled WGS sequence"/>
</dbReference>
<dbReference type="PROSITE" id="PS50893">
    <property type="entry name" value="ABC_TRANSPORTER_2"/>
    <property type="match status" value="1"/>
</dbReference>
<keyword evidence="1" id="KW-0813">Transport</keyword>
<dbReference type="InterPro" id="IPR017871">
    <property type="entry name" value="ABC_transporter-like_CS"/>
</dbReference>
<evidence type="ECO:0000256" key="3">
    <source>
        <dbReference type="ARBA" id="ARBA00022840"/>
    </source>
</evidence>
<evidence type="ECO:0000313" key="6">
    <source>
        <dbReference type="Proteomes" id="UP001494902"/>
    </source>
</evidence>
<dbReference type="GO" id="GO:0005524">
    <property type="term" value="F:ATP binding"/>
    <property type="evidence" value="ECO:0007669"/>
    <property type="project" value="UniProtKB-KW"/>
</dbReference>
<dbReference type="InterPro" id="IPR003593">
    <property type="entry name" value="AAA+_ATPase"/>
</dbReference>
<evidence type="ECO:0000313" key="5">
    <source>
        <dbReference type="EMBL" id="MEQ3553589.1"/>
    </source>
</evidence>